<sequence>MSRPRRRPVPVSTVTAYALTGGVLAAVFLPPLLLALVLGDDLRAVGPAVDGLAVAYGGLTFTLATALALTWWVTRHLGIGIRDLGLAPTWTREPGLLARMDYQYQAFLVFGGSLALFLLARGTAFLPGVLAFDAPAGATADHLHTLWVLAPAQVGVAVVAELVLLGLVVTLAEAGRRPAWETYAVSTLARLGLGVGAGWAVLALVPVGVATAWLYRRTRRLTPVIAAHATAGLAQVAVTAWVSWISGSAYPPAHQVLLLPHL</sequence>
<feature type="transmembrane region" description="Helical" evidence="1">
    <location>
        <begin position="193"/>
        <end position="215"/>
    </location>
</feature>
<evidence type="ECO:0000259" key="2">
    <source>
        <dbReference type="Pfam" id="PF02517"/>
    </source>
</evidence>
<dbReference type="Proteomes" id="UP000584931">
    <property type="component" value="Unassembled WGS sequence"/>
</dbReference>
<feature type="transmembrane region" description="Helical" evidence="1">
    <location>
        <begin position="53"/>
        <end position="73"/>
    </location>
</feature>
<dbReference type="GO" id="GO:0080120">
    <property type="term" value="P:CAAX-box protein maturation"/>
    <property type="evidence" value="ECO:0007669"/>
    <property type="project" value="UniProtKB-ARBA"/>
</dbReference>
<keyword evidence="1" id="KW-0472">Membrane</keyword>
<protein>
    <recommendedName>
        <fullName evidence="2">CAAX prenyl protease 2/Lysostaphin resistance protein A-like domain-containing protein</fullName>
    </recommendedName>
</protein>
<comment type="caution">
    <text evidence="3">The sequence shown here is derived from an EMBL/GenBank/DDBJ whole genome shotgun (WGS) entry which is preliminary data.</text>
</comment>
<evidence type="ECO:0000256" key="1">
    <source>
        <dbReference type="SAM" id="Phobius"/>
    </source>
</evidence>
<dbReference type="Pfam" id="PF02517">
    <property type="entry name" value="Rce1-like"/>
    <property type="match status" value="1"/>
</dbReference>
<feature type="transmembrane region" description="Helical" evidence="1">
    <location>
        <begin position="221"/>
        <end position="244"/>
    </location>
</feature>
<dbReference type="AlphaFoldDB" id="A0A7Y9XBQ8"/>
<proteinExistence type="predicted"/>
<keyword evidence="1" id="KW-1133">Transmembrane helix</keyword>
<feature type="transmembrane region" description="Helical" evidence="1">
    <location>
        <begin position="106"/>
        <end position="126"/>
    </location>
</feature>
<dbReference type="GO" id="GO:0004175">
    <property type="term" value="F:endopeptidase activity"/>
    <property type="evidence" value="ECO:0007669"/>
    <property type="project" value="UniProtKB-ARBA"/>
</dbReference>
<accession>A0A7Y9XBQ8</accession>
<dbReference type="EMBL" id="JACCHL010000001">
    <property type="protein sequence ID" value="NYH51350.1"/>
    <property type="molecule type" value="Genomic_DNA"/>
</dbReference>
<dbReference type="InterPro" id="IPR003675">
    <property type="entry name" value="Rce1/LyrA-like_dom"/>
</dbReference>
<feature type="domain" description="CAAX prenyl protease 2/Lysostaphin resistance protein A-like" evidence="2">
    <location>
        <begin position="144"/>
        <end position="231"/>
    </location>
</feature>
<keyword evidence="1" id="KW-0812">Transmembrane</keyword>
<feature type="transmembrane region" description="Helical" evidence="1">
    <location>
        <begin position="12"/>
        <end position="33"/>
    </location>
</feature>
<reference evidence="3 4" key="1">
    <citation type="submission" date="2020-07" db="EMBL/GenBank/DDBJ databases">
        <title>Sequencing the genomes of 1000 actinobacteria strains.</title>
        <authorList>
            <person name="Klenk H.-P."/>
        </authorList>
    </citation>
    <scope>NUCLEOTIDE SEQUENCE [LARGE SCALE GENOMIC DNA]</scope>
    <source>
        <strain evidence="3 4">DSM 45278</strain>
    </source>
</reference>
<name>A0A7Y9XBQ8_9ACTN</name>
<gene>
    <name evidence="3" type="ORF">HNR06_000939</name>
</gene>
<evidence type="ECO:0000313" key="4">
    <source>
        <dbReference type="Proteomes" id="UP000584931"/>
    </source>
</evidence>
<organism evidence="3 4">
    <name type="scientific">Nocardiopsis sinuspersici</name>
    <dbReference type="NCBI Taxonomy" id="501010"/>
    <lineage>
        <taxon>Bacteria</taxon>
        <taxon>Bacillati</taxon>
        <taxon>Actinomycetota</taxon>
        <taxon>Actinomycetes</taxon>
        <taxon>Streptosporangiales</taxon>
        <taxon>Nocardiopsidaceae</taxon>
        <taxon>Nocardiopsis</taxon>
    </lineage>
</organism>
<feature type="transmembrane region" description="Helical" evidence="1">
    <location>
        <begin position="146"/>
        <end position="172"/>
    </location>
</feature>
<dbReference type="RefSeq" id="WP_179809276.1">
    <property type="nucleotide sequence ID" value="NZ_JACCHL010000001.1"/>
</dbReference>
<evidence type="ECO:0000313" key="3">
    <source>
        <dbReference type="EMBL" id="NYH51350.1"/>
    </source>
</evidence>